<evidence type="ECO:0000256" key="5">
    <source>
        <dbReference type="ARBA" id="ARBA00022806"/>
    </source>
</evidence>
<dbReference type="Gene3D" id="3.40.50.10930">
    <property type="match status" value="1"/>
</dbReference>
<dbReference type="Pfam" id="PF17946">
    <property type="entry name" value="RecC_C"/>
    <property type="match status" value="1"/>
</dbReference>
<comment type="similarity">
    <text evidence="10">Belongs to the RecC family.</text>
</comment>
<keyword evidence="5 10" id="KW-0347">Helicase</keyword>
<reference evidence="13 14" key="1">
    <citation type="submission" date="2024-02" db="EMBL/GenBank/DDBJ databases">
        <title>New especies of Spiribacter isolated from saline water.</title>
        <authorList>
            <person name="Leon M.J."/>
            <person name="De La Haba R."/>
            <person name="Sanchez-Porro C."/>
            <person name="Ventosa A."/>
        </authorList>
    </citation>
    <scope>NUCLEOTIDE SEQUENCE [LARGE SCALE GENOMIC DNA]</scope>
    <source>
        <strain evidence="14">ag22IC6-390</strain>
    </source>
</reference>
<feature type="region of interest" description="Disordered" evidence="11">
    <location>
        <begin position="854"/>
        <end position="874"/>
    </location>
</feature>
<dbReference type="Pfam" id="PF04257">
    <property type="entry name" value="Exonuc_V_gamma"/>
    <property type="match status" value="1"/>
</dbReference>
<dbReference type="SUPFAM" id="SSF52540">
    <property type="entry name" value="P-loop containing nucleoside triphosphate hydrolases"/>
    <property type="match status" value="2"/>
</dbReference>
<dbReference type="Gene3D" id="1.10.10.990">
    <property type="match status" value="1"/>
</dbReference>
<keyword evidence="7 10" id="KW-0067">ATP-binding</keyword>
<dbReference type="InterPro" id="IPR011335">
    <property type="entry name" value="Restrct_endonuc-II-like"/>
</dbReference>
<keyword evidence="1 10" id="KW-0540">Nuclease</keyword>
<evidence type="ECO:0000256" key="6">
    <source>
        <dbReference type="ARBA" id="ARBA00022839"/>
    </source>
</evidence>
<evidence type="ECO:0000256" key="10">
    <source>
        <dbReference type="HAMAP-Rule" id="MF_01486"/>
    </source>
</evidence>
<accession>A0ABV3TE16</accession>
<evidence type="ECO:0000313" key="13">
    <source>
        <dbReference type="EMBL" id="MEX0469461.1"/>
    </source>
</evidence>
<feature type="domain" description="RecC C-terminal" evidence="12">
    <location>
        <begin position="884"/>
        <end position="1122"/>
    </location>
</feature>
<keyword evidence="8 10" id="KW-0238">DNA-binding</keyword>
<sequence>MDHHANALTDQPGFHPGFLVIHGNRAEDLRDLVVRWMQRYPPPPLGRDTVITQSNGMAQWLTFSLAGQPGSADDPAALFGGGLGICAGLETVLPARFTWWAYRAVLGADAVPEASPVDKPRLVWRLMRVLPQTLDDPAFAPLARFLRADEGMRRRLQLCQRLADLYDQYQVYRADWLAAWAAGEDVWMDALGEPRPLGADRWQAALWRAVLEDLQQDVDWARAPIGHGRAAAHAAFLEAVRDWPDGSRPAGLPARVFVFGLSSLPRQALEVLGAIARWTQVLLCVHNPCQYYWADIIEDRALIPGAAGRHPRRPAASRPPDPADLHPHGHPLLAAWGRQGRDFIGLLTNQDRIRSRDADTAVLEAMGEPADIFRAPGGETLLEQLQDDILSLRTLPETRAQWPGVDPARDTSIRFHSTHSPQREVEVLHDRLLALMESDDDLHPGNCLVMVPDIEAYAPHIQAVFGRYGRDDPRHIPFDIADQGPRQTDPIVQAVEQLLRLSESRLGVSQVLDLLEVPALRRRFGIDAADLPRLHRWLEAVNVRWGLDSAHRQALGLPAGDHPRHTWAHGLERMLLGYATGETRAPWQDIAPFAETGGLEAALVGQLEGLVRWLGEIWGQQQTPRDADAWVALWQDWLAALFEPADSDEQAALLDLESALRDWRDEMAAAGFDEPLPASVVADCWTGQLEQGGVSQRFLAGSVAFATLMPMRAVPFRLVALLGMNDGDYPRARPAADFDLMAADYRPGDRSRREDDRYLFLEALLSARRYFYCSWVGRSVNDNTPRPASVLVGQLRDHLEAGWRLAEGAGPPDQSLLDALTQTHPLQPFSRQYFEPGTATSGVDGLYTFAGEWRDPAQAGGADPGSAFAPQPLPEPAPVDGLETVVDLAMLQTFLRDPTRDFFRDRLGVSFSQRLDAAEDEEALALDGLMRWRVGRQLIEALTATPDPATQPVDLQPALEAMARAGDIPGEGPGAWQAQALVGDVAAMAERYAAVCRRWPRASAPGRVELDLGLRLMDTLPALRHPADDDHAALIVGFEPSEMKKNGLRYDRLVAPWLVHLLANAVVGEVTTRVIGRDQDAVIDPVACDTARRWLARVVALWQEGRCRPVALPPRTALAHAKSPTTTAAQTTYEGNRQMHGEVEKSPYVARLYPDYAALLADSDFAALAEAIYRPLLDAARVADEASP</sequence>
<dbReference type="PIRSF" id="PIRSF000980">
    <property type="entry name" value="RecC"/>
    <property type="match status" value="1"/>
</dbReference>
<evidence type="ECO:0000256" key="8">
    <source>
        <dbReference type="ARBA" id="ARBA00023125"/>
    </source>
</evidence>
<dbReference type="InterPro" id="IPR013986">
    <property type="entry name" value="DExx_box_DNA_helicase_dom_sf"/>
</dbReference>
<feature type="region of interest" description="Disordered" evidence="11">
    <location>
        <begin position="308"/>
        <end position="329"/>
    </location>
</feature>
<dbReference type="Gene3D" id="1.10.10.160">
    <property type="match status" value="1"/>
</dbReference>
<evidence type="ECO:0000256" key="4">
    <source>
        <dbReference type="ARBA" id="ARBA00022801"/>
    </source>
</evidence>
<evidence type="ECO:0000256" key="2">
    <source>
        <dbReference type="ARBA" id="ARBA00022741"/>
    </source>
</evidence>
<protein>
    <recommendedName>
        <fullName evidence="10">RecBCD enzyme subunit RecC</fullName>
    </recommendedName>
    <alternativeName>
        <fullName evidence="10">Exonuclease V subunit RecC</fullName>
        <shortName evidence="10">ExoV subunit RecC</shortName>
    </alternativeName>
    <alternativeName>
        <fullName evidence="10">Helicase/nuclease RecBCD subunit RecC</fullName>
    </alternativeName>
</protein>
<evidence type="ECO:0000256" key="7">
    <source>
        <dbReference type="ARBA" id="ARBA00022840"/>
    </source>
</evidence>
<dbReference type="InterPro" id="IPR041500">
    <property type="entry name" value="RecC_C"/>
</dbReference>
<name>A0ABV3TE16_9GAMM</name>
<keyword evidence="4 10" id="KW-0378">Hydrolase</keyword>
<comment type="miscellaneous">
    <text evidence="10">In the RecBCD complex, RecB has a slow 3'-5' helicase, an exonuclease activity and loads RecA onto ssDNA, RecD has a fast 5'-3' helicase activity, while RecC stimulates the ATPase and processivity of the RecB helicase and contributes to recognition of the Chi site.</text>
</comment>
<keyword evidence="14" id="KW-1185">Reference proteome</keyword>
<organism evidence="13 14">
    <name type="scientific">Spiribacter pallidus</name>
    <dbReference type="NCBI Taxonomy" id="1987936"/>
    <lineage>
        <taxon>Bacteria</taxon>
        <taxon>Pseudomonadati</taxon>
        <taxon>Pseudomonadota</taxon>
        <taxon>Gammaproteobacteria</taxon>
        <taxon>Chromatiales</taxon>
        <taxon>Ectothiorhodospiraceae</taxon>
        <taxon>Spiribacter</taxon>
    </lineage>
</organism>
<dbReference type="RefSeq" id="WP_367959222.1">
    <property type="nucleotide sequence ID" value="NZ_JBAKFK010000003.1"/>
</dbReference>
<comment type="subunit">
    <text evidence="10">Heterotrimer of RecB, RecC and RecD. All subunits contribute to DNA-binding.</text>
</comment>
<keyword evidence="3 10" id="KW-0227">DNA damage</keyword>
<dbReference type="PANTHER" id="PTHR30591">
    <property type="entry name" value="RECBCD ENZYME SUBUNIT RECC"/>
    <property type="match status" value="1"/>
</dbReference>
<proteinExistence type="inferred from homology"/>
<comment type="caution">
    <text evidence="13">The sequence shown here is derived from an EMBL/GenBank/DDBJ whole genome shotgun (WGS) entry which is preliminary data.</text>
</comment>
<comment type="function">
    <text evidence="10">A helicase/nuclease that prepares dsDNA breaks (DSB) for recombinational DNA repair. Binds to DSBs and unwinds DNA via a highly rapid and processive ATP-dependent bidirectional helicase activity. Unwinds dsDNA until it encounters a Chi (crossover hotspot instigator) sequence from the 3' direction. Cuts ssDNA a few nucleotides 3' to the Chi site. The properties and activities of the enzyme are changed at Chi. The Chi-altered holoenzyme produces a long 3'-ssDNA overhang and facilitates RecA-binding to the ssDNA for homologous DNA recombination and repair. Holoenzyme degrades any linearized DNA that is unable to undergo homologous recombination. In the holoenzyme this subunit recognizes the wild-type Chi sequence, and when added to isolated RecB increases its ATP-dependent helicase processivity.</text>
</comment>
<evidence type="ECO:0000256" key="3">
    <source>
        <dbReference type="ARBA" id="ARBA00022763"/>
    </source>
</evidence>
<dbReference type="InterPro" id="IPR006697">
    <property type="entry name" value="RecC"/>
</dbReference>
<dbReference type="PANTHER" id="PTHR30591:SF1">
    <property type="entry name" value="RECBCD ENZYME SUBUNIT RECC"/>
    <property type="match status" value="1"/>
</dbReference>
<dbReference type="InterPro" id="IPR027417">
    <property type="entry name" value="P-loop_NTPase"/>
</dbReference>
<dbReference type="SUPFAM" id="SSF52980">
    <property type="entry name" value="Restriction endonuclease-like"/>
    <property type="match status" value="1"/>
</dbReference>
<dbReference type="NCBIfam" id="TIGR01450">
    <property type="entry name" value="recC"/>
    <property type="match status" value="1"/>
</dbReference>
<evidence type="ECO:0000256" key="9">
    <source>
        <dbReference type="ARBA" id="ARBA00023204"/>
    </source>
</evidence>
<evidence type="ECO:0000256" key="11">
    <source>
        <dbReference type="SAM" id="MobiDB-lite"/>
    </source>
</evidence>
<gene>
    <name evidence="10 13" type="primary">recC</name>
    <name evidence="13" type="ORF">V6X73_06965</name>
</gene>
<evidence type="ECO:0000256" key="1">
    <source>
        <dbReference type="ARBA" id="ARBA00022722"/>
    </source>
</evidence>
<dbReference type="GO" id="GO:0008854">
    <property type="term" value="F:exodeoxyribonuclease V activity"/>
    <property type="evidence" value="ECO:0007669"/>
    <property type="project" value="UniProtKB-EC"/>
</dbReference>
<keyword evidence="6 10" id="KW-0269">Exonuclease</keyword>
<dbReference type="HAMAP" id="MF_01486">
    <property type="entry name" value="RecC"/>
    <property type="match status" value="1"/>
</dbReference>
<evidence type="ECO:0000259" key="12">
    <source>
        <dbReference type="Pfam" id="PF17946"/>
    </source>
</evidence>
<dbReference type="EMBL" id="JBAKFM010000003">
    <property type="protein sequence ID" value="MEX0469461.1"/>
    <property type="molecule type" value="Genomic_DNA"/>
</dbReference>
<keyword evidence="2 10" id="KW-0547">Nucleotide-binding</keyword>
<dbReference type="Proteomes" id="UP001556709">
    <property type="component" value="Unassembled WGS sequence"/>
</dbReference>
<keyword evidence="9 10" id="KW-0234">DNA repair</keyword>
<evidence type="ECO:0000313" key="14">
    <source>
        <dbReference type="Proteomes" id="UP001556709"/>
    </source>
</evidence>
<dbReference type="Gene3D" id="3.40.50.300">
    <property type="entry name" value="P-loop containing nucleotide triphosphate hydrolases"/>
    <property type="match status" value="2"/>
</dbReference>